<feature type="compositionally biased region" description="Low complexity" evidence="1">
    <location>
        <begin position="231"/>
        <end position="240"/>
    </location>
</feature>
<gene>
    <name evidence="2" type="ORF">AVDCRST_MAG54-4837</name>
</gene>
<feature type="compositionally biased region" description="Basic residues" evidence="1">
    <location>
        <begin position="17"/>
        <end position="34"/>
    </location>
</feature>
<feature type="compositionally biased region" description="Basic and acidic residues" evidence="1">
    <location>
        <begin position="99"/>
        <end position="117"/>
    </location>
</feature>
<evidence type="ECO:0000256" key="1">
    <source>
        <dbReference type="SAM" id="MobiDB-lite"/>
    </source>
</evidence>
<feature type="non-terminal residue" evidence="2">
    <location>
        <position position="342"/>
    </location>
</feature>
<feature type="compositionally biased region" description="Basic and acidic residues" evidence="1">
    <location>
        <begin position="44"/>
        <end position="73"/>
    </location>
</feature>
<feature type="compositionally biased region" description="Low complexity" evidence="1">
    <location>
        <begin position="134"/>
        <end position="155"/>
    </location>
</feature>
<feature type="compositionally biased region" description="Low complexity" evidence="1">
    <location>
        <begin position="319"/>
        <end position="342"/>
    </location>
</feature>
<feature type="compositionally biased region" description="Basic residues" evidence="1">
    <location>
        <begin position="214"/>
        <end position="230"/>
    </location>
</feature>
<sequence>DAGLCRRRVPGDGGQARRARGRGSRRRGRRRAVQLRRGQPARLHRGEDVAVEHRVGHRPDLHAHPGADGDDRGGPGLRLRRALRARHRRLRTAGHRGLPRPEVRRAGGPHPRDRRDLPPGVASREARVRRQALHGAAARGPGHGAGQAAQADQPPGARPDPGHARRAGPEERRARRRAGRGVGADLVPPRQGAGGLGRVPGRREGEAGPGAGRARGRGRRPVRGRPRRGQAARARPPAARALRRRHGLQGPELLREARRPLRLRRRGVGDPGPLPLRPQGGGGGEGARGAGARRVAHRQRGRGRRAGPRARRRRRHAAQHPAAGPRPRVGDVVAGDAEVAAV</sequence>
<feature type="compositionally biased region" description="Basic residues" evidence="1">
    <location>
        <begin position="294"/>
        <end position="318"/>
    </location>
</feature>
<dbReference type="AlphaFoldDB" id="A0A6J4K538"/>
<protein>
    <submittedName>
        <fullName evidence="2">N5,N10-methylenetetrahydromethanopterin reductase-related protein</fullName>
    </submittedName>
</protein>
<feature type="compositionally biased region" description="Gly residues" evidence="1">
    <location>
        <begin position="279"/>
        <end position="289"/>
    </location>
</feature>
<feature type="compositionally biased region" description="Basic residues" evidence="1">
    <location>
        <begin position="78"/>
        <end position="98"/>
    </location>
</feature>
<organism evidence="2">
    <name type="scientific">uncultured Actinomycetospora sp</name>
    <dbReference type="NCBI Taxonomy" id="1135996"/>
    <lineage>
        <taxon>Bacteria</taxon>
        <taxon>Bacillati</taxon>
        <taxon>Actinomycetota</taxon>
        <taxon>Actinomycetes</taxon>
        <taxon>Pseudonocardiales</taxon>
        <taxon>Pseudonocardiaceae</taxon>
        <taxon>Actinomycetospora</taxon>
        <taxon>environmental samples</taxon>
    </lineage>
</organism>
<reference evidence="2" key="1">
    <citation type="submission" date="2020-02" db="EMBL/GenBank/DDBJ databases">
        <authorList>
            <person name="Meier V. D."/>
        </authorList>
    </citation>
    <scope>NUCLEOTIDE SEQUENCE</scope>
    <source>
        <strain evidence="2">AVDCRST_MAG54</strain>
    </source>
</reference>
<name>A0A6J4K538_9PSEU</name>
<proteinExistence type="predicted"/>
<dbReference type="EMBL" id="CADCTH010000610">
    <property type="protein sequence ID" value="CAA9295802.1"/>
    <property type="molecule type" value="Genomic_DNA"/>
</dbReference>
<accession>A0A6J4K538</accession>
<feature type="region of interest" description="Disordered" evidence="1">
    <location>
        <begin position="1"/>
        <end position="342"/>
    </location>
</feature>
<feature type="compositionally biased region" description="Basic and acidic residues" evidence="1">
    <location>
        <begin position="160"/>
        <end position="173"/>
    </location>
</feature>
<feature type="non-terminal residue" evidence="2">
    <location>
        <position position="1"/>
    </location>
</feature>
<evidence type="ECO:0000313" key="2">
    <source>
        <dbReference type="EMBL" id="CAA9295802.1"/>
    </source>
</evidence>